<dbReference type="EMBL" id="VAWE01000001">
    <property type="protein sequence ID" value="TLQ46967.1"/>
    <property type="molecule type" value="Genomic_DNA"/>
</dbReference>
<dbReference type="PANTHER" id="PTHR43223">
    <property type="entry name" value="ALKYL/ARYL-SULFATASE"/>
    <property type="match status" value="1"/>
</dbReference>
<reference evidence="6 7" key="1">
    <citation type="submission" date="2019-05" db="EMBL/GenBank/DDBJ databases">
        <title>Streptomyces marianii sp. nov., a novel marine actinomycete from southern coast of India.</title>
        <authorList>
            <person name="Iniyan A.M."/>
            <person name="Wink J."/>
            <person name="Ramprasad E."/>
            <person name="Ramana C.V."/>
            <person name="Bunk B."/>
            <person name="Sproer C."/>
            <person name="Joseph F.-J.R.S."/>
            <person name="Vincent S.G.P."/>
        </authorList>
    </citation>
    <scope>NUCLEOTIDE SEQUENCE [LARGE SCALE GENOMIC DNA]</scope>
    <source>
        <strain evidence="6 7">ICN19</strain>
    </source>
</reference>
<dbReference type="InterPro" id="IPR038536">
    <property type="entry name" value="Alkyl/aryl-sulf_dimr_sf"/>
</dbReference>
<comment type="caution">
    <text evidence="6">The sequence shown here is derived from an EMBL/GenBank/DDBJ whole genome shotgun (WGS) entry which is preliminary data.</text>
</comment>
<evidence type="ECO:0000313" key="6">
    <source>
        <dbReference type="EMBL" id="TLQ46967.1"/>
    </source>
</evidence>
<evidence type="ECO:0000256" key="4">
    <source>
        <dbReference type="ARBA" id="ARBA00033751"/>
    </source>
</evidence>
<dbReference type="GO" id="GO:0018909">
    <property type="term" value="P:dodecyl sulfate metabolic process"/>
    <property type="evidence" value="ECO:0007669"/>
    <property type="project" value="InterPro"/>
</dbReference>
<gene>
    <name evidence="6" type="ORF">FEF34_31940</name>
</gene>
<evidence type="ECO:0000259" key="5">
    <source>
        <dbReference type="SMART" id="SM00849"/>
    </source>
</evidence>
<dbReference type="InterPro" id="IPR044097">
    <property type="entry name" value="Bds1/SdsA1_MBL-fold"/>
</dbReference>
<dbReference type="SUPFAM" id="SSF55718">
    <property type="entry name" value="SCP-like"/>
    <property type="match status" value="1"/>
</dbReference>
<dbReference type="InterPro" id="IPR036866">
    <property type="entry name" value="RibonucZ/Hydroxyglut_hydro"/>
</dbReference>
<dbReference type="RefSeq" id="WP_138056264.1">
    <property type="nucleotide sequence ID" value="NZ_VAWE01000001.1"/>
</dbReference>
<comment type="similarity">
    <text evidence="4">Belongs to the metallo-beta-lactamase superfamily. Type III sulfatase family.</text>
</comment>
<dbReference type="InterPro" id="IPR052195">
    <property type="entry name" value="Bact_Alkyl/Aryl-Sulfatase"/>
</dbReference>
<evidence type="ECO:0000313" key="7">
    <source>
        <dbReference type="Proteomes" id="UP000305921"/>
    </source>
</evidence>
<dbReference type="InterPro" id="IPR001279">
    <property type="entry name" value="Metallo-B-lactamas"/>
</dbReference>
<dbReference type="GO" id="GO:0018741">
    <property type="term" value="F:linear primary-alkylsulfatase activity"/>
    <property type="evidence" value="ECO:0007669"/>
    <property type="project" value="InterPro"/>
</dbReference>
<sequence>MTRRSGHDPWPPDDTAADRGFVAALSPARITHADGQVVWDSDAYAFLDTPDCPDTVHPGLWRQSQLCAKQGLYEVTEGVYQVRNLDLANMTLIEGTDGVIVVDPLISAETAAAALALYRAHRGERPVTAVIYTHSHTDHCGGAGGVLPDGAGDVPVIAPSGFAEHLVSENVYAGPAMSRRASYMYGILLDESPTGQVGCGLGMAVSKGTITFIPPTRDVTRTGQEEVIDGVRLVFQLTPDTEAPAEMNFLLPERRALCMAENATHTMHNVLTLRGAEIRDARLWARYLDEALHLFAPEADVAFASHHWPTWETDAIAEFLTAQRDLYAYLHDQTLRLTNKGLTGTEIAEQVRLPPSLEAIRSVRGYYGSVSHNVKAIYQRYMGWYDGNPAHLWEHPPVDLARRYVADYGGSAAVTARAREYAAQGDLRFAATLLNHAVFAEPDCVEAREALASVYERLGQGAENATWRNIYLTGALELICRPAPVPLHSRMATALTVDQILDTMAVRVDGPRAWDEHLVLDLRVTDEQQTWRLTLSHGALTHRSTPPGHPPAGDAHATLTLTRLQLLALANGAQEDISTQGDPGALRRLLGLLDTPDPHFDIVTP</sequence>
<dbReference type="Pfam" id="PF14864">
    <property type="entry name" value="Alkyl_sulf_C"/>
    <property type="match status" value="1"/>
</dbReference>
<dbReference type="Proteomes" id="UP000305921">
    <property type="component" value="Unassembled WGS sequence"/>
</dbReference>
<proteinExistence type="inferred from homology"/>
<dbReference type="Pfam" id="PF00753">
    <property type="entry name" value="Lactamase_B"/>
    <property type="match status" value="1"/>
</dbReference>
<protein>
    <submittedName>
        <fullName evidence="6">MBL fold metallo-hydrolase</fullName>
    </submittedName>
</protein>
<evidence type="ECO:0000256" key="2">
    <source>
        <dbReference type="ARBA" id="ARBA00022801"/>
    </source>
</evidence>
<dbReference type="InterPro" id="IPR029228">
    <property type="entry name" value="Alkyl_sulf_dimr"/>
</dbReference>
<accession>A0A5R9ECR5</accession>
<dbReference type="FunFam" id="3.60.15.30:FF:000001">
    <property type="entry name" value="Alkyl/aryl-sulfatase BDS1"/>
    <property type="match status" value="1"/>
</dbReference>
<feature type="domain" description="Metallo-beta-lactamase" evidence="5">
    <location>
        <begin position="87"/>
        <end position="306"/>
    </location>
</feature>
<dbReference type="InterPro" id="IPR029229">
    <property type="entry name" value="Alkyl_sulf_C"/>
</dbReference>
<evidence type="ECO:0000256" key="3">
    <source>
        <dbReference type="ARBA" id="ARBA00022833"/>
    </source>
</evidence>
<organism evidence="6 7">
    <name type="scientific">Streptomyces marianii</name>
    <dbReference type="NCBI Taxonomy" id="1817406"/>
    <lineage>
        <taxon>Bacteria</taxon>
        <taxon>Bacillati</taxon>
        <taxon>Actinomycetota</taxon>
        <taxon>Actinomycetes</taxon>
        <taxon>Kitasatosporales</taxon>
        <taxon>Streptomycetaceae</taxon>
        <taxon>Streptomyces</taxon>
    </lineage>
</organism>
<dbReference type="GO" id="GO:0046983">
    <property type="term" value="F:protein dimerization activity"/>
    <property type="evidence" value="ECO:0007669"/>
    <property type="project" value="InterPro"/>
</dbReference>
<dbReference type="AlphaFoldDB" id="A0A5R9ECR5"/>
<name>A0A5R9ECR5_9ACTN</name>
<dbReference type="SMART" id="SM00849">
    <property type="entry name" value="Lactamase_B"/>
    <property type="match status" value="1"/>
</dbReference>
<dbReference type="SUPFAM" id="SSF56281">
    <property type="entry name" value="Metallo-hydrolase/oxidoreductase"/>
    <property type="match status" value="1"/>
</dbReference>
<dbReference type="Gene3D" id="1.25.40.880">
    <property type="entry name" value="Alkyl sulfatase, dimerisation domain"/>
    <property type="match status" value="1"/>
</dbReference>
<keyword evidence="1" id="KW-0479">Metal-binding</keyword>
<keyword evidence="3" id="KW-0862">Zinc</keyword>
<dbReference type="Pfam" id="PF14863">
    <property type="entry name" value="Alkyl_sulf_dimr"/>
    <property type="match status" value="1"/>
</dbReference>
<keyword evidence="2 6" id="KW-0378">Hydrolase</keyword>
<dbReference type="Gene3D" id="3.60.15.30">
    <property type="entry name" value="Metallo-beta-lactamase domain"/>
    <property type="match status" value="1"/>
</dbReference>
<dbReference type="InterPro" id="IPR036527">
    <property type="entry name" value="SCP2_sterol-bd_dom_sf"/>
</dbReference>
<dbReference type="PANTHER" id="PTHR43223:SF1">
    <property type="entry name" value="ALKYL_ARYL-SULFATASE BDS1"/>
    <property type="match status" value="1"/>
</dbReference>
<evidence type="ECO:0000256" key="1">
    <source>
        <dbReference type="ARBA" id="ARBA00022723"/>
    </source>
</evidence>
<dbReference type="Gene3D" id="3.30.1050.10">
    <property type="entry name" value="SCP2 sterol-binding domain"/>
    <property type="match status" value="1"/>
</dbReference>
<dbReference type="OrthoDB" id="5240502at2"/>
<dbReference type="CDD" id="cd07710">
    <property type="entry name" value="arylsulfatase_Sdsa1-like_MBL-fold"/>
    <property type="match status" value="1"/>
</dbReference>
<keyword evidence="7" id="KW-1185">Reference proteome</keyword>
<dbReference type="GO" id="GO:0046872">
    <property type="term" value="F:metal ion binding"/>
    <property type="evidence" value="ECO:0007669"/>
    <property type="project" value="UniProtKB-KW"/>
</dbReference>